<keyword evidence="2" id="KW-1185">Reference proteome</keyword>
<reference evidence="1" key="1">
    <citation type="submission" date="2020-12" db="EMBL/GenBank/DDBJ databases">
        <title>The genome sequence of Inhella sp. 1Y17.</title>
        <authorList>
            <person name="Liu Y."/>
        </authorList>
    </citation>
    <scope>NUCLEOTIDE SEQUENCE</scope>
    <source>
        <strain evidence="1">1Y17</strain>
    </source>
</reference>
<evidence type="ECO:0000313" key="2">
    <source>
        <dbReference type="Proteomes" id="UP000613266"/>
    </source>
</evidence>
<comment type="caution">
    <text evidence="1">The sequence shown here is derived from an EMBL/GenBank/DDBJ whole genome shotgun (WGS) entry which is preliminary data.</text>
</comment>
<name>A0A931J1L2_9BURK</name>
<accession>A0A931J1L2</accession>
<dbReference type="EMBL" id="JAEDAK010000005">
    <property type="protein sequence ID" value="MBH9577043.1"/>
    <property type="molecule type" value="Genomic_DNA"/>
</dbReference>
<dbReference type="RefSeq" id="WP_198110805.1">
    <property type="nucleotide sequence ID" value="NZ_JAEDAK010000005.1"/>
</dbReference>
<gene>
    <name evidence="1" type="ORF">I7X39_09005</name>
</gene>
<evidence type="ECO:0000313" key="1">
    <source>
        <dbReference type="EMBL" id="MBH9577043.1"/>
    </source>
</evidence>
<dbReference type="InterPro" id="IPR025454">
    <property type="entry name" value="DUF4275"/>
</dbReference>
<organism evidence="1 2">
    <name type="scientific">Inhella proteolytica</name>
    <dbReference type="NCBI Taxonomy" id="2795029"/>
    <lineage>
        <taxon>Bacteria</taxon>
        <taxon>Pseudomonadati</taxon>
        <taxon>Pseudomonadota</taxon>
        <taxon>Betaproteobacteria</taxon>
        <taxon>Burkholderiales</taxon>
        <taxon>Sphaerotilaceae</taxon>
        <taxon>Inhella</taxon>
    </lineage>
</organism>
<sequence>MSRRECPPIPEVALIRAYSPAEAAQWAQDWLAVYGKDRQGMNTKDFLWHVFSGGRYPSLSGAEAMSTYRQQTGVEFVVLANDRKQALLLSQPPQGPPWSDCYVFPPNLAWTLAFTHEAGWLGPYFARHPDFAALNHANQLKLQKRLEAERARAKGWC</sequence>
<dbReference type="Pfam" id="PF14101">
    <property type="entry name" value="DUF4275"/>
    <property type="match status" value="1"/>
</dbReference>
<dbReference type="AlphaFoldDB" id="A0A931J1L2"/>
<dbReference type="Proteomes" id="UP000613266">
    <property type="component" value="Unassembled WGS sequence"/>
</dbReference>
<proteinExistence type="predicted"/>
<protein>
    <submittedName>
        <fullName evidence="1">DUF4275 family protein</fullName>
    </submittedName>
</protein>